<dbReference type="Pfam" id="PF18014">
    <property type="entry name" value="Acetyltransf_18"/>
    <property type="match status" value="1"/>
</dbReference>
<dbReference type="InterPro" id="IPR016181">
    <property type="entry name" value="Acyl_CoA_acyltransferase"/>
</dbReference>
<accession>A0ABT7ELW5</accession>
<keyword evidence="2" id="KW-0012">Acyltransferase</keyword>
<dbReference type="InterPro" id="IPR052729">
    <property type="entry name" value="Acyl/Acetyltrans_Enzymes"/>
</dbReference>
<gene>
    <name evidence="2" type="ORF">QNM18_13235</name>
</gene>
<feature type="domain" description="N-acetyltransferase" evidence="1">
    <location>
        <begin position="6"/>
        <end position="139"/>
    </location>
</feature>
<dbReference type="RefSeq" id="WP_284137495.1">
    <property type="nucleotide sequence ID" value="NZ_JASJUT010000005.1"/>
</dbReference>
<keyword evidence="2" id="KW-0808">Transferase</keyword>
<dbReference type="Pfam" id="PF00583">
    <property type="entry name" value="Acetyltransf_1"/>
    <property type="match status" value="1"/>
</dbReference>
<dbReference type="PANTHER" id="PTHR47237:SF1">
    <property type="entry name" value="SLL0310 PROTEIN"/>
    <property type="match status" value="1"/>
</dbReference>
<evidence type="ECO:0000313" key="3">
    <source>
        <dbReference type="Proteomes" id="UP001231915"/>
    </source>
</evidence>
<sequence>MDKDNFVIRTMHKSEVDIAINWAAQEGWNPGDCDASSYYSADPNGFLIGLLNNQPIAVISAIKYGTTFGFIGFYIVKPEFRGLGYGYQIWQAAMTYLSGCNVGLDGVVTQQDNYRKSGFELAYRNIRYEGVLEISHYMCQSQPDSGTICEVDEDLIEDYESQFFPAQRTRFNHQWRAQANACALNLKKGDKICGYGVIRACQTGYKIGPLYADCAQNAKALVLALVSEVEKSIAGPVTVFIDMPEQNSAAMAVAESLGMSVAFETARMYTGKFPDLPIGQTFGVASFEIG</sequence>
<dbReference type="EC" id="2.3.1.-" evidence="2"/>
<dbReference type="SUPFAM" id="SSF55729">
    <property type="entry name" value="Acyl-CoA N-acyltransferases (Nat)"/>
    <property type="match status" value="1"/>
</dbReference>
<dbReference type="InterPro" id="IPR000182">
    <property type="entry name" value="GNAT_dom"/>
</dbReference>
<dbReference type="CDD" id="cd04301">
    <property type="entry name" value="NAT_SF"/>
    <property type="match status" value="1"/>
</dbReference>
<reference evidence="2 3" key="1">
    <citation type="submission" date="2023-05" db="EMBL/GenBank/DDBJ databases">
        <title>Pseudoalteromonas ardens sp. nov., Pseudoalteromonas obscura sp. nov., and Pseudoalteromonas umbrosa sp. nov., isolated from the coral Montipora capitata.</title>
        <authorList>
            <person name="Thomas E.M."/>
            <person name="Smith E.M."/>
            <person name="Papke E."/>
            <person name="Shlafstein M.D."/>
            <person name="Oline D.K."/>
            <person name="Videau P."/>
            <person name="Saw J.H."/>
            <person name="Strangman W.K."/>
            <person name="Ushijima B."/>
        </authorList>
    </citation>
    <scope>NUCLEOTIDE SEQUENCE [LARGE SCALE GENOMIC DNA]</scope>
    <source>
        <strain evidence="2 3">P94</strain>
    </source>
</reference>
<keyword evidence="3" id="KW-1185">Reference proteome</keyword>
<dbReference type="GO" id="GO:0016746">
    <property type="term" value="F:acyltransferase activity"/>
    <property type="evidence" value="ECO:0007669"/>
    <property type="project" value="UniProtKB-KW"/>
</dbReference>
<protein>
    <submittedName>
        <fullName evidence="2">GNAT family N-acetyltransferase</fullName>
        <ecNumber evidence="2">2.3.1.-</ecNumber>
    </submittedName>
</protein>
<name>A0ABT7ELW5_9GAMM</name>
<dbReference type="Gene3D" id="3.40.630.30">
    <property type="match status" value="1"/>
</dbReference>
<dbReference type="EMBL" id="JASJUT010000005">
    <property type="protein sequence ID" value="MDK2596018.1"/>
    <property type="molecule type" value="Genomic_DNA"/>
</dbReference>
<dbReference type="PANTHER" id="PTHR47237">
    <property type="entry name" value="SLL0310 PROTEIN"/>
    <property type="match status" value="1"/>
</dbReference>
<dbReference type="Gene3D" id="3.40.630.90">
    <property type="match status" value="1"/>
</dbReference>
<evidence type="ECO:0000259" key="1">
    <source>
        <dbReference type="PROSITE" id="PS51186"/>
    </source>
</evidence>
<comment type="caution">
    <text evidence="2">The sequence shown here is derived from an EMBL/GenBank/DDBJ whole genome shotgun (WGS) entry which is preliminary data.</text>
</comment>
<evidence type="ECO:0000313" key="2">
    <source>
        <dbReference type="EMBL" id="MDK2596018.1"/>
    </source>
</evidence>
<dbReference type="Proteomes" id="UP001231915">
    <property type="component" value="Unassembled WGS sequence"/>
</dbReference>
<dbReference type="PROSITE" id="PS51186">
    <property type="entry name" value="GNAT"/>
    <property type="match status" value="1"/>
</dbReference>
<dbReference type="InterPro" id="IPR041496">
    <property type="entry name" value="YitH/HolE_GNAT"/>
</dbReference>
<organism evidence="2 3">
    <name type="scientific">Pseudoalteromonas obscura</name>
    <dbReference type="NCBI Taxonomy" id="3048491"/>
    <lineage>
        <taxon>Bacteria</taxon>
        <taxon>Pseudomonadati</taxon>
        <taxon>Pseudomonadota</taxon>
        <taxon>Gammaproteobacteria</taxon>
        <taxon>Alteromonadales</taxon>
        <taxon>Pseudoalteromonadaceae</taxon>
        <taxon>Pseudoalteromonas</taxon>
    </lineage>
</organism>
<proteinExistence type="predicted"/>